<accession>A0A1R2APM9</accession>
<evidence type="ECO:0000313" key="13">
    <source>
        <dbReference type="EMBL" id="OMJ66503.1"/>
    </source>
</evidence>
<feature type="transmembrane region" description="Helical" evidence="11">
    <location>
        <begin position="142"/>
        <end position="166"/>
    </location>
</feature>
<keyword evidence="9 11" id="KW-0472">Membrane</keyword>
<evidence type="ECO:0000256" key="3">
    <source>
        <dbReference type="ARBA" id="ARBA00022692"/>
    </source>
</evidence>
<sequence>MELDTSPTSRLNKNENHENKTETGLFSSENCRICLSQNSEKLINLCECKEGTKNVHESCLIQWIYEKYSTLESVSCEYCKKPFRIRILKKYSCERNYSDLEEYQIYRKGLKAAVVLFLVTILWPIATIYFTNHDNSIDFTSIFFISLIPVTCAFAFFLLCLFKLFITISTHYQLLEKQADCKELDYPNL</sequence>
<evidence type="ECO:0000256" key="1">
    <source>
        <dbReference type="ARBA" id="ARBA00004141"/>
    </source>
</evidence>
<dbReference type="SMART" id="SM00744">
    <property type="entry name" value="RINGv"/>
    <property type="match status" value="1"/>
</dbReference>
<evidence type="ECO:0000313" key="14">
    <source>
        <dbReference type="Proteomes" id="UP000187209"/>
    </source>
</evidence>
<keyword evidence="4" id="KW-0479">Metal-binding</keyword>
<evidence type="ECO:0000256" key="11">
    <source>
        <dbReference type="SAM" id="Phobius"/>
    </source>
</evidence>
<comment type="subcellular location">
    <subcellularLocation>
        <location evidence="1">Membrane</location>
        <topology evidence="1">Multi-pass membrane protein</topology>
    </subcellularLocation>
</comment>
<evidence type="ECO:0000256" key="7">
    <source>
        <dbReference type="ARBA" id="ARBA00022833"/>
    </source>
</evidence>
<dbReference type="InterPro" id="IPR013083">
    <property type="entry name" value="Znf_RING/FYVE/PHD"/>
</dbReference>
<dbReference type="GO" id="GO:0016020">
    <property type="term" value="C:membrane"/>
    <property type="evidence" value="ECO:0007669"/>
    <property type="project" value="UniProtKB-SubCell"/>
</dbReference>
<evidence type="ECO:0000256" key="4">
    <source>
        <dbReference type="ARBA" id="ARBA00022723"/>
    </source>
</evidence>
<feature type="domain" description="RING-CH-type" evidence="12">
    <location>
        <begin position="23"/>
        <end position="86"/>
    </location>
</feature>
<evidence type="ECO:0000259" key="12">
    <source>
        <dbReference type="PROSITE" id="PS51292"/>
    </source>
</evidence>
<keyword evidence="14" id="KW-1185">Reference proteome</keyword>
<dbReference type="GO" id="GO:0008270">
    <property type="term" value="F:zinc ion binding"/>
    <property type="evidence" value="ECO:0007669"/>
    <property type="project" value="UniProtKB-KW"/>
</dbReference>
<evidence type="ECO:0000256" key="6">
    <source>
        <dbReference type="ARBA" id="ARBA00022786"/>
    </source>
</evidence>
<feature type="region of interest" description="Disordered" evidence="10">
    <location>
        <begin position="1"/>
        <end position="21"/>
    </location>
</feature>
<proteinExistence type="predicted"/>
<dbReference type="PROSITE" id="PS51292">
    <property type="entry name" value="ZF_RING_CH"/>
    <property type="match status" value="1"/>
</dbReference>
<dbReference type="Pfam" id="PF12906">
    <property type="entry name" value="RINGv"/>
    <property type="match status" value="1"/>
</dbReference>
<evidence type="ECO:0000256" key="10">
    <source>
        <dbReference type="SAM" id="MobiDB-lite"/>
    </source>
</evidence>
<dbReference type="SUPFAM" id="SSF57850">
    <property type="entry name" value="RING/U-box"/>
    <property type="match status" value="1"/>
</dbReference>
<dbReference type="OrthoDB" id="273089at2759"/>
<protein>
    <recommendedName>
        <fullName evidence="12">RING-CH-type domain-containing protein</fullName>
    </recommendedName>
</protein>
<dbReference type="EMBL" id="MPUH01001703">
    <property type="protein sequence ID" value="OMJ66503.1"/>
    <property type="molecule type" value="Genomic_DNA"/>
</dbReference>
<keyword evidence="7" id="KW-0862">Zinc</keyword>
<evidence type="ECO:0000256" key="2">
    <source>
        <dbReference type="ARBA" id="ARBA00022679"/>
    </source>
</evidence>
<dbReference type="Gene3D" id="3.30.40.10">
    <property type="entry name" value="Zinc/RING finger domain, C3HC4 (zinc finger)"/>
    <property type="match status" value="1"/>
</dbReference>
<feature type="compositionally biased region" description="Polar residues" evidence="10">
    <location>
        <begin position="1"/>
        <end position="11"/>
    </location>
</feature>
<keyword evidence="3 11" id="KW-0812">Transmembrane</keyword>
<dbReference type="Proteomes" id="UP000187209">
    <property type="component" value="Unassembled WGS sequence"/>
</dbReference>
<evidence type="ECO:0000256" key="9">
    <source>
        <dbReference type="ARBA" id="ARBA00023136"/>
    </source>
</evidence>
<comment type="caution">
    <text evidence="13">The sequence shown here is derived from an EMBL/GenBank/DDBJ whole genome shotgun (WGS) entry which is preliminary data.</text>
</comment>
<evidence type="ECO:0000256" key="8">
    <source>
        <dbReference type="ARBA" id="ARBA00022989"/>
    </source>
</evidence>
<organism evidence="13 14">
    <name type="scientific">Stentor coeruleus</name>
    <dbReference type="NCBI Taxonomy" id="5963"/>
    <lineage>
        <taxon>Eukaryota</taxon>
        <taxon>Sar</taxon>
        <taxon>Alveolata</taxon>
        <taxon>Ciliophora</taxon>
        <taxon>Postciliodesmatophora</taxon>
        <taxon>Heterotrichea</taxon>
        <taxon>Heterotrichida</taxon>
        <taxon>Stentoridae</taxon>
        <taxon>Stentor</taxon>
    </lineage>
</organism>
<keyword evidence="2" id="KW-0808">Transferase</keyword>
<dbReference type="PANTHER" id="PTHR46065">
    <property type="entry name" value="E3 UBIQUITIN-PROTEIN LIGASE MARCH 2/3 FAMILY MEMBER"/>
    <property type="match status" value="1"/>
</dbReference>
<keyword evidence="6" id="KW-0833">Ubl conjugation pathway</keyword>
<feature type="compositionally biased region" description="Basic and acidic residues" evidence="10">
    <location>
        <begin position="12"/>
        <end position="21"/>
    </location>
</feature>
<gene>
    <name evidence="13" type="ORF">SteCoe_36630</name>
</gene>
<dbReference type="GO" id="GO:0016740">
    <property type="term" value="F:transferase activity"/>
    <property type="evidence" value="ECO:0007669"/>
    <property type="project" value="UniProtKB-KW"/>
</dbReference>
<keyword evidence="5" id="KW-0863">Zinc-finger</keyword>
<evidence type="ECO:0000256" key="5">
    <source>
        <dbReference type="ARBA" id="ARBA00022771"/>
    </source>
</evidence>
<feature type="transmembrane region" description="Helical" evidence="11">
    <location>
        <begin position="112"/>
        <end position="130"/>
    </location>
</feature>
<dbReference type="InterPro" id="IPR011016">
    <property type="entry name" value="Znf_RING-CH"/>
</dbReference>
<reference evidence="13 14" key="1">
    <citation type="submission" date="2016-11" db="EMBL/GenBank/DDBJ databases">
        <title>The macronuclear genome of Stentor coeruleus: a giant cell with tiny introns.</title>
        <authorList>
            <person name="Slabodnick M."/>
            <person name="Ruby J.G."/>
            <person name="Reiff S.B."/>
            <person name="Swart E.C."/>
            <person name="Gosai S."/>
            <person name="Prabakaran S."/>
            <person name="Witkowska E."/>
            <person name="Larue G.E."/>
            <person name="Fisher S."/>
            <person name="Freeman R.M."/>
            <person name="Gunawardena J."/>
            <person name="Chu W."/>
            <person name="Stover N.A."/>
            <person name="Gregory B.D."/>
            <person name="Nowacki M."/>
            <person name="Derisi J."/>
            <person name="Roy S.W."/>
            <person name="Marshall W.F."/>
            <person name="Sood P."/>
        </authorList>
    </citation>
    <scope>NUCLEOTIDE SEQUENCE [LARGE SCALE GENOMIC DNA]</scope>
    <source>
        <strain evidence="13">WM001</strain>
    </source>
</reference>
<dbReference type="AlphaFoldDB" id="A0A1R2APM9"/>
<dbReference type="PANTHER" id="PTHR46065:SF3">
    <property type="entry name" value="FI20425P1"/>
    <property type="match status" value="1"/>
</dbReference>
<name>A0A1R2APM9_9CILI</name>
<keyword evidence="8 11" id="KW-1133">Transmembrane helix</keyword>